<evidence type="ECO:0000256" key="3">
    <source>
        <dbReference type="ARBA" id="ARBA00022729"/>
    </source>
</evidence>
<dbReference type="Proteomes" id="UP000554482">
    <property type="component" value="Unassembled WGS sequence"/>
</dbReference>
<dbReference type="Gene3D" id="3.30.70.80">
    <property type="entry name" value="Peptidase S8 propeptide/proteinase inhibitor I9"/>
    <property type="match status" value="1"/>
</dbReference>
<feature type="chain" id="PRO_5029707603" evidence="5">
    <location>
        <begin position="29"/>
        <end position="156"/>
    </location>
</feature>
<evidence type="ECO:0000256" key="4">
    <source>
        <dbReference type="ARBA" id="ARBA00022825"/>
    </source>
</evidence>
<comment type="caution">
    <text evidence="7">The sequence shown here is derived from an EMBL/GenBank/DDBJ whole genome shotgun (WGS) entry which is preliminary data.</text>
</comment>
<feature type="signal peptide" evidence="5">
    <location>
        <begin position="1"/>
        <end position="28"/>
    </location>
</feature>
<dbReference type="InterPro" id="IPR010259">
    <property type="entry name" value="S8pro/Inhibitor_I9"/>
</dbReference>
<gene>
    <name evidence="7" type="ORF">FRX31_008081</name>
</gene>
<name>A0A7J6X1R9_THATH</name>
<keyword evidence="8" id="KW-1185">Reference proteome</keyword>
<accession>A0A7J6X1R9</accession>
<dbReference type="EMBL" id="JABWDY010008257">
    <property type="protein sequence ID" value="KAF5202332.1"/>
    <property type="molecule type" value="Genomic_DNA"/>
</dbReference>
<sequence length="156" mass="17754">MRLSALSSFLFLFLVIFFVSLLQKPVFAAKRSYVVYMGEHSHGPEVTQFDIDQVKESHCDLLNSFLGSSESAKEAIFYSYTRHINGFAAFLEEEEAEAIQKHPKVVSVFLNKGRKLHTTRSWNFLGLEKDNGFIPANSIWKKARFGEDTIIGNLDT</sequence>
<keyword evidence="2 7" id="KW-0645">Protease</keyword>
<keyword evidence="4" id="KW-0378">Hydrolase</keyword>
<evidence type="ECO:0000256" key="5">
    <source>
        <dbReference type="SAM" id="SignalP"/>
    </source>
</evidence>
<proteinExistence type="inferred from homology"/>
<reference evidence="7 8" key="1">
    <citation type="submission" date="2020-06" db="EMBL/GenBank/DDBJ databases">
        <title>Transcriptomic and genomic resources for Thalictrum thalictroides and T. hernandezii: Facilitating candidate gene discovery in an emerging model plant lineage.</title>
        <authorList>
            <person name="Arias T."/>
            <person name="Riano-Pachon D.M."/>
            <person name="Di Stilio V.S."/>
        </authorList>
    </citation>
    <scope>NUCLEOTIDE SEQUENCE [LARGE SCALE GENOMIC DNA]</scope>
    <source>
        <strain evidence="8">cv. WT478/WT964</strain>
        <tissue evidence="7">Leaves</tissue>
    </source>
</reference>
<evidence type="ECO:0000313" key="8">
    <source>
        <dbReference type="Proteomes" id="UP000554482"/>
    </source>
</evidence>
<evidence type="ECO:0000259" key="6">
    <source>
        <dbReference type="Pfam" id="PF05922"/>
    </source>
</evidence>
<dbReference type="GO" id="GO:0006508">
    <property type="term" value="P:proteolysis"/>
    <property type="evidence" value="ECO:0007669"/>
    <property type="project" value="UniProtKB-KW"/>
</dbReference>
<keyword evidence="3 5" id="KW-0732">Signal</keyword>
<dbReference type="FunFam" id="3.30.70.80:FF:000002">
    <property type="entry name" value="Subtilisin-like protease SBT5.3"/>
    <property type="match status" value="1"/>
</dbReference>
<feature type="non-terminal residue" evidence="7">
    <location>
        <position position="1"/>
    </location>
</feature>
<dbReference type="GO" id="GO:0008236">
    <property type="term" value="F:serine-type peptidase activity"/>
    <property type="evidence" value="ECO:0007669"/>
    <property type="project" value="UniProtKB-KW"/>
</dbReference>
<dbReference type="InterPro" id="IPR045051">
    <property type="entry name" value="SBT"/>
</dbReference>
<organism evidence="7 8">
    <name type="scientific">Thalictrum thalictroides</name>
    <name type="common">Rue-anemone</name>
    <name type="synonym">Anemone thalictroides</name>
    <dbReference type="NCBI Taxonomy" id="46969"/>
    <lineage>
        <taxon>Eukaryota</taxon>
        <taxon>Viridiplantae</taxon>
        <taxon>Streptophyta</taxon>
        <taxon>Embryophyta</taxon>
        <taxon>Tracheophyta</taxon>
        <taxon>Spermatophyta</taxon>
        <taxon>Magnoliopsida</taxon>
        <taxon>Ranunculales</taxon>
        <taxon>Ranunculaceae</taxon>
        <taxon>Thalictroideae</taxon>
        <taxon>Thalictrum</taxon>
    </lineage>
</organism>
<evidence type="ECO:0000256" key="1">
    <source>
        <dbReference type="ARBA" id="ARBA00011073"/>
    </source>
</evidence>
<dbReference type="Pfam" id="PF05922">
    <property type="entry name" value="Inhibitor_I9"/>
    <property type="match status" value="1"/>
</dbReference>
<dbReference type="OrthoDB" id="2014869at2759"/>
<dbReference type="InterPro" id="IPR037045">
    <property type="entry name" value="S8pro/Inhibitor_I9_sf"/>
</dbReference>
<feature type="domain" description="Inhibitor I9" evidence="6">
    <location>
        <begin position="32"/>
        <end position="117"/>
    </location>
</feature>
<evidence type="ECO:0000313" key="7">
    <source>
        <dbReference type="EMBL" id="KAF5202332.1"/>
    </source>
</evidence>
<keyword evidence="4" id="KW-0720">Serine protease</keyword>
<dbReference type="PANTHER" id="PTHR10795">
    <property type="entry name" value="PROPROTEIN CONVERTASE SUBTILISIN/KEXIN"/>
    <property type="match status" value="1"/>
</dbReference>
<comment type="similarity">
    <text evidence="1">Belongs to the peptidase S8 family.</text>
</comment>
<evidence type="ECO:0000256" key="2">
    <source>
        <dbReference type="ARBA" id="ARBA00022670"/>
    </source>
</evidence>
<protein>
    <submittedName>
        <fullName evidence="7">Subtilisin-like protease</fullName>
    </submittedName>
</protein>
<dbReference type="AlphaFoldDB" id="A0A7J6X1R9"/>